<dbReference type="Gene3D" id="1.10.10.60">
    <property type="entry name" value="Homeodomain-like"/>
    <property type="match status" value="1"/>
</dbReference>
<dbReference type="AlphaFoldDB" id="A0AAN9C0J6"/>
<reference evidence="3 4" key="1">
    <citation type="submission" date="2024-02" db="EMBL/GenBank/DDBJ databases">
        <title>Chromosome-scale genome assembly of the rough periwinkle Littorina saxatilis.</title>
        <authorList>
            <person name="De Jode A."/>
            <person name="Faria R."/>
            <person name="Formenti G."/>
            <person name="Sims Y."/>
            <person name="Smith T.P."/>
            <person name="Tracey A."/>
            <person name="Wood J.M.D."/>
            <person name="Zagrodzka Z.B."/>
            <person name="Johannesson K."/>
            <person name="Butlin R.K."/>
            <person name="Leder E.H."/>
        </authorList>
    </citation>
    <scope>NUCLEOTIDE SEQUENCE [LARGE SCALE GENOMIC DNA]</scope>
    <source>
        <strain evidence="3">Snail1</strain>
        <tissue evidence="3">Muscle</tissue>
    </source>
</reference>
<dbReference type="EMBL" id="JBAMIC010000001">
    <property type="protein sequence ID" value="KAK7115071.1"/>
    <property type="molecule type" value="Genomic_DNA"/>
</dbReference>
<proteinExistence type="predicted"/>
<dbReference type="InterPro" id="IPR044822">
    <property type="entry name" value="Myb_DNA-bind_4"/>
</dbReference>
<dbReference type="Pfam" id="PF13837">
    <property type="entry name" value="Myb_DNA-bind_4"/>
    <property type="match status" value="1"/>
</dbReference>
<feature type="compositionally biased region" description="Low complexity" evidence="1">
    <location>
        <begin position="23"/>
        <end position="48"/>
    </location>
</feature>
<gene>
    <name evidence="3" type="ORF">V1264_001012</name>
</gene>
<feature type="region of interest" description="Disordered" evidence="1">
    <location>
        <begin position="176"/>
        <end position="201"/>
    </location>
</feature>
<name>A0AAN9C0J6_9CAEN</name>
<evidence type="ECO:0000256" key="1">
    <source>
        <dbReference type="SAM" id="MobiDB-lite"/>
    </source>
</evidence>
<organism evidence="3 4">
    <name type="scientific">Littorina saxatilis</name>
    <dbReference type="NCBI Taxonomy" id="31220"/>
    <lineage>
        <taxon>Eukaryota</taxon>
        <taxon>Metazoa</taxon>
        <taxon>Spiralia</taxon>
        <taxon>Lophotrochozoa</taxon>
        <taxon>Mollusca</taxon>
        <taxon>Gastropoda</taxon>
        <taxon>Caenogastropoda</taxon>
        <taxon>Littorinimorpha</taxon>
        <taxon>Littorinoidea</taxon>
        <taxon>Littorinidae</taxon>
        <taxon>Littorina</taxon>
    </lineage>
</organism>
<feature type="domain" description="Myb/SANT-like DNA-binding" evidence="2">
    <location>
        <begin position="485"/>
        <end position="572"/>
    </location>
</feature>
<feature type="region of interest" description="Disordered" evidence="1">
    <location>
        <begin position="1"/>
        <end position="51"/>
    </location>
</feature>
<evidence type="ECO:0000313" key="4">
    <source>
        <dbReference type="Proteomes" id="UP001374579"/>
    </source>
</evidence>
<accession>A0AAN9C0J6</accession>
<evidence type="ECO:0000313" key="3">
    <source>
        <dbReference type="EMBL" id="KAK7115071.1"/>
    </source>
</evidence>
<comment type="caution">
    <text evidence="3">The sequence shown here is derived from an EMBL/GenBank/DDBJ whole genome shotgun (WGS) entry which is preliminary data.</text>
</comment>
<evidence type="ECO:0000259" key="2">
    <source>
        <dbReference type="Pfam" id="PF13837"/>
    </source>
</evidence>
<dbReference type="Proteomes" id="UP001374579">
    <property type="component" value="Unassembled WGS sequence"/>
</dbReference>
<protein>
    <recommendedName>
        <fullName evidence="2">Myb/SANT-like DNA-binding domain-containing protein</fullName>
    </recommendedName>
</protein>
<keyword evidence="4" id="KW-1185">Reference proteome</keyword>
<sequence length="738" mass="77656">MVVTRKRAAESPISCGNISGSQSIPPTTSASLLTSSATSGTARSTPSSKASALVSMDTSLATSYMNADINRTPPSSQINAGLLTTSTSADFPVPSSSASSNISVDVCSTKYTSTGLLLTPQASDVATLGIDSQTPSSGVISVTSNSQTEVSSTIFQADASKDITQLNPGSEFEGCTHSESESVVPSSLSDTKAVGGSTDNGEATSSFTLPVVLSPASGMGEAELPFPGRICKSQLQVVSSPTVAPGQPQQVRYKLVYNTVSPASLPSAQQSGTASTINVSPTGLFSSSLSTSPAVPSNANLSAAASVPSAYTILATSPNKSSNVRHIFVPVSRSVSTQGGPVTSLLASASASSIRPASKPASSVLNLSGSILADLAITSQSVPIPKPVAWGGTATAGIVPASASTSQLLSSSLPVKLVSASSATPKFVPRTMVSVVNLSVPTLTSPSTVAAISSSPAHDVMASSLMSAVQESPSSRTEEKEATMMWDKNSTLMLIELYKEHKTFFESKHYKKKSVWEQIAVKLRQGRKGSPKFCWNHVENKWKNMTKKYRDCIDMNRRNGTNHRCRFQDEIAAVYSYNPDGDQKAAGEGFLSPEAGQNGNTVEGNIFLSGYAGPVNAGMTNNLFLPTKREKPSTDDDIVGGGDGHDAGMFLVKKKKYLKLGPQIGQTAPKPILPQPSPTQLNLVQNNSDNEIVSLLQQLREDRIGHERTRMDRLEAMHREKMNMFGKFLDILKQSKQS</sequence>